<keyword evidence="9 12" id="KW-0503">Monooxygenase</keyword>
<name>A0ABD2Y7N1_9GENT</name>
<evidence type="ECO:0000256" key="2">
    <source>
        <dbReference type="ARBA" id="ARBA00010617"/>
    </source>
</evidence>
<evidence type="ECO:0000313" key="14">
    <source>
        <dbReference type="EMBL" id="KAL3503048.1"/>
    </source>
</evidence>
<accession>A0ABD2Y7N1</accession>
<dbReference type="Pfam" id="PF00067">
    <property type="entry name" value="p450"/>
    <property type="match status" value="1"/>
</dbReference>
<comment type="caution">
    <text evidence="14">The sequence shown here is derived from an EMBL/GenBank/DDBJ whole genome shotgun (WGS) entry which is preliminary data.</text>
</comment>
<keyword evidence="15" id="KW-1185">Reference proteome</keyword>
<keyword evidence="4 13" id="KW-0812">Transmembrane</keyword>
<dbReference type="GO" id="GO:0004497">
    <property type="term" value="F:monooxygenase activity"/>
    <property type="evidence" value="ECO:0007669"/>
    <property type="project" value="UniProtKB-KW"/>
</dbReference>
<evidence type="ECO:0000256" key="7">
    <source>
        <dbReference type="ARBA" id="ARBA00023002"/>
    </source>
</evidence>
<evidence type="ECO:0000256" key="9">
    <source>
        <dbReference type="ARBA" id="ARBA00023033"/>
    </source>
</evidence>
<dbReference type="Gene3D" id="1.10.630.10">
    <property type="entry name" value="Cytochrome P450"/>
    <property type="match status" value="1"/>
</dbReference>
<protein>
    <recommendedName>
        <fullName evidence="16">Cytochrome P450</fullName>
    </recommendedName>
</protein>
<dbReference type="PRINTS" id="PR00463">
    <property type="entry name" value="EP450I"/>
</dbReference>
<keyword evidence="3 11" id="KW-0349">Heme</keyword>
<organism evidence="14 15">
    <name type="scientific">Cinchona calisaya</name>
    <dbReference type="NCBI Taxonomy" id="153742"/>
    <lineage>
        <taxon>Eukaryota</taxon>
        <taxon>Viridiplantae</taxon>
        <taxon>Streptophyta</taxon>
        <taxon>Embryophyta</taxon>
        <taxon>Tracheophyta</taxon>
        <taxon>Spermatophyta</taxon>
        <taxon>Magnoliopsida</taxon>
        <taxon>eudicotyledons</taxon>
        <taxon>Gunneridae</taxon>
        <taxon>Pentapetalae</taxon>
        <taxon>asterids</taxon>
        <taxon>lamiids</taxon>
        <taxon>Gentianales</taxon>
        <taxon>Rubiaceae</taxon>
        <taxon>Cinchonoideae</taxon>
        <taxon>Cinchoneae</taxon>
        <taxon>Cinchona</taxon>
    </lineage>
</organism>
<dbReference type="GO" id="GO:0009820">
    <property type="term" value="P:alkaloid metabolic process"/>
    <property type="evidence" value="ECO:0007669"/>
    <property type="project" value="UniProtKB-ARBA"/>
</dbReference>
<evidence type="ECO:0000313" key="15">
    <source>
        <dbReference type="Proteomes" id="UP001630127"/>
    </source>
</evidence>
<sequence length="518" mass="59829">MLVEVNSVSVVFTFALVILVTWAWKILNSIWFKPKKLERYLRSQGFKGNPYRLWVGDLKDMSRITHQAHSKPIKLHDDILPHVLPYHHHIVQKYGKKSFIWNGVTPRVNVLDPDMIRDILFKYNTFRKPNINPLARLLIGGLFAQEGVEWAKHRKIINPAFNLDKLKNMLPLMYMSCSEVLKKWEILVQEKGSCEVDVSPYLANLTSDVISRTAFGSSYEEGKRIFQLQKEQTQLTFQVTRSNYIQGWRFLPTKVNKRMKEISRETQAIMRDLMTSREKKMKVGEKSEDLLGIMMESNIKEIQENGNKRDVGLTDDQVIEECKLFYFAGQETTSNLLVWTMIMLGIHQNWQDRARQEVFQFFGNNKPDFEGLNRLKTLTMILNEVLRIYPPGTIIVRSTYEETKLGEITLPPGVDLVLNVVLVHHDTELWGDDAKDFNPERFSNGVAKAAKKPNSFFPFSLGPRICVGQIFAMMEAKLAIALILQNFKFEVSPSYAHAPFPSLTLKPRFGAQMILNKI</sequence>
<evidence type="ECO:0000256" key="8">
    <source>
        <dbReference type="ARBA" id="ARBA00023004"/>
    </source>
</evidence>
<dbReference type="AlphaFoldDB" id="A0ABD2Y7N1"/>
<evidence type="ECO:0000256" key="6">
    <source>
        <dbReference type="ARBA" id="ARBA00022989"/>
    </source>
</evidence>
<dbReference type="PANTHER" id="PTHR24282">
    <property type="entry name" value="CYTOCHROME P450 FAMILY MEMBER"/>
    <property type="match status" value="1"/>
</dbReference>
<dbReference type="PROSITE" id="PS00086">
    <property type="entry name" value="CYTOCHROME_P450"/>
    <property type="match status" value="1"/>
</dbReference>
<dbReference type="InterPro" id="IPR050665">
    <property type="entry name" value="Cytochrome_P450_Monooxygen"/>
</dbReference>
<keyword evidence="10 13" id="KW-0472">Membrane</keyword>
<proteinExistence type="inferred from homology"/>
<dbReference type="PANTHER" id="PTHR24282:SF254">
    <property type="entry name" value="CYTOCHROME P450 CYP72A219-LIKE"/>
    <property type="match status" value="1"/>
</dbReference>
<evidence type="ECO:0000256" key="4">
    <source>
        <dbReference type="ARBA" id="ARBA00022692"/>
    </source>
</evidence>
<evidence type="ECO:0000256" key="11">
    <source>
        <dbReference type="PIRSR" id="PIRSR602401-1"/>
    </source>
</evidence>
<feature type="binding site" description="axial binding residue" evidence="11">
    <location>
        <position position="466"/>
    </location>
    <ligand>
        <name>heme</name>
        <dbReference type="ChEBI" id="CHEBI:30413"/>
    </ligand>
    <ligandPart>
        <name>Fe</name>
        <dbReference type="ChEBI" id="CHEBI:18248"/>
    </ligandPart>
</feature>
<comment type="cofactor">
    <cofactor evidence="11">
        <name>heme</name>
        <dbReference type="ChEBI" id="CHEBI:30413"/>
    </cofactor>
</comment>
<dbReference type="GO" id="GO:0016020">
    <property type="term" value="C:membrane"/>
    <property type="evidence" value="ECO:0007669"/>
    <property type="project" value="UniProtKB-SubCell"/>
</dbReference>
<dbReference type="SUPFAM" id="SSF48264">
    <property type="entry name" value="Cytochrome P450"/>
    <property type="match status" value="1"/>
</dbReference>
<dbReference type="FunFam" id="1.10.630.10:FF:000029">
    <property type="entry name" value="Cytochrome P450 734A1"/>
    <property type="match status" value="1"/>
</dbReference>
<dbReference type="InterPro" id="IPR017972">
    <property type="entry name" value="Cyt_P450_CS"/>
</dbReference>
<keyword evidence="5 11" id="KW-0479">Metal-binding</keyword>
<evidence type="ECO:0000256" key="1">
    <source>
        <dbReference type="ARBA" id="ARBA00004370"/>
    </source>
</evidence>
<dbReference type="InterPro" id="IPR001128">
    <property type="entry name" value="Cyt_P450"/>
</dbReference>
<dbReference type="GO" id="GO:0009753">
    <property type="term" value="P:response to jasmonic acid"/>
    <property type="evidence" value="ECO:0007669"/>
    <property type="project" value="UniProtKB-ARBA"/>
</dbReference>
<dbReference type="InterPro" id="IPR002401">
    <property type="entry name" value="Cyt_P450_E_grp-I"/>
</dbReference>
<dbReference type="GO" id="GO:0046872">
    <property type="term" value="F:metal ion binding"/>
    <property type="evidence" value="ECO:0007669"/>
    <property type="project" value="UniProtKB-KW"/>
</dbReference>
<gene>
    <name evidence="14" type="ORF">ACH5RR_037497</name>
</gene>
<evidence type="ECO:0008006" key="16">
    <source>
        <dbReference type="Google" id="ProtNLM"/>
    </source>
</evidence>
<evidence type="ECO:0000256" key="12">
    <source>
        <dbReference type="RuleBase" id="RU000461"/>
    </source>
</evidence>
<dbReference type="InterPro" id="IPR036396">
    <property type="entry name" value="Cyt_P450_sf"/>
</dbReference>
<keyword evidence="8 11" id="KW-0408">Iron</keyword>
<evidence type="ECO:0000256" key="3">
    <source>
        <dbReference type="ARBA" id="ARBA00022617"/>
    </source>
</evidence>
<dbReference type="EMBL" id="JBJUIK010000015">
    <property type="protein sequence ID" value="KAL3503048.1"/>
    <property type="molecule type" value="Genomic_DNA"/>
</dbReference>
<feature type="transmembrane region" description="Helical" evidence="13">
    <location>
        <begin position="6"/>
        <end position="27"/>
    </location>
</feature>
<comment type="subcellular location">
    <subcellularLocation>
        <location evidence="1">Membrane</location>
    </subcellularLocation>
</comment>
<evidence type="ECO:0000256" key="13">
    <source>
        <dbReference type="SAM" id="Phobius"/>
    </source>
</evidence>
<comment type="similarity">
    <text evidence="2 12">Belongs to the cytochrome P450 family.</text>
</comment>
<reference evidence="14 15" key="1">
    <citation type="submission" date="2024-11" db="EMBL/GenBank/DDBJ databases">
        <title>A near-complete genome assembly of Cinchona calisaya.</title>
        <authorList>
            <person name="Lian D.C."/>
            <person name="Zhao X.W."/>
            <person name="Wei L."/>
        </authorList>
    </citation>
    <scope>NUCLEOTIDE SEQUENCE [LARGE SCALE GENOMIC DNA]</scope>
    <source>
        <tissue evidence="14">Nenye</tissue>
    </source>
</reference>
<dbReference type="PRINTS" id="PR00385">
    <property type="entry name" value="P450"/>
</dbReference>
<keyword evidence="7 12" id="KW-0560">Oxidoreductase</keyword>
<keyword evidence="6 13" id="KW-1133">Transmembrane helix</keyword>
<dbReference type="Proteomes" id="UP001630127">
    <property type="component" value="Unassembled WGS sequence"/>
</dbReference>
<evidence type="ECO:0000256" key="5">
    <source>
        <dbReference type="ARBA" id="ARBA00022723"/>
    </source>
</evidence>
<evidence type="ECO:0000256" key="10">
    <source>
        <dbReference type="ARBA" id="ARBA00023136"/>
    </source>
</evidence>